<evidence type="ECO:0008006" key="4">
    <source>
        <dbReference type="Google" id="ProtNLM"/>
    </source>
</evidence>
<dbReference type="PROSITE" id="PS51257">
    <property type="entry name" value="PROKAR_LIPOPROTEIN"/>
    <property type="match status" value="1"/>
</dbReference>
<name>A0ABW8Q726_9NEIS</name>
<keyword evidence="3" id="KW-1185">Reference proteome</keyword>
<gene>
    <name evidence="2" type="ORF">ACI43T_09185</name>
</gene>
<dbReference type="RefSeq" id="WP_293278152.1">
    <property type="nucleotide sequence ID" value="NZ_JBJGEB010000009.1"/>
</dbReference>
<dbReference type="Proteomes" id="UP001621964">
    <property type="component" value="Unassembled WGS sequence"/>
</dbReference>
<feature type="chain" id="PRO_5045341560" description="Lipoprotein" evidence="1">
    <location>
        <begin position="24"/>
        <end position="214"/>
    </location>
</feature>
<proteinExistence type="predicted"/>
<evidence type="ECO:0000313" key="2">
    <source>
        <dbReference type="EMBL" id="MFK7642662.1"/>
    </source>
</evidence>
<dbReference type="EMBL" id="JBJGEB010000009">
    <property type="protein sequence ID" value="MFK7642662.1"/>
    <property type="molecule type" value="Genomic_DNA"/>
</dbReference>
<evidence type="ECO:0000313" key="3">
    <source>
        <dbReference type="Proteomes" id="UP001621964"/>
    </source>
</evidence>
<protein>
    <recommendedName>
        <fullName evidence="4">Lipoprotein</fullName>
    </recommendedName>
</protein>
<organism evidence="2 3">
    <name type="scientific">Neisseria oralis</name>
    <dbReference type="NCBI Taxonomy" id="1107316"/>
    <lineage>
        <taxon>Bacteria</taxon>
        <taxon>Pseudomonadati</taxon>
        <taxon>Pseudomonadota</taxon>
        <taxon>Betaproteobacteria</taxon>
        <taxon>Neisseriales</taxon>
        <taxon>Neisseriaceae</taxon>
        <taxon>Neisseria</taxon>
    </lineage>
</organism>
<reference evidence="2 3" key="1">
    <citation type="submission" date="2024-11" db="EMBL/GenBank/DDBJ databases">
        <authorList>
            <person name="Mikucki A.G."/>
            <person name="Kahler C.M."/>
        </authorList>
    </citation>
    <scope>NUCLEOTIDE SEQUENCE [LARGE SCALE GENOMIC DNA]</scope>
    <source>
        <strain evidence="2 3">EXNM717</strain>
    </source>
</reference>
<sequence length="214" mass="24801">MRYGLRNAIYTKATLAAVSLALAGCTAQSNAPKQINGHTVYGIPFERPLLLKPNIGQEFYFYLTDEQQQAYSDYMVGITALIPDDDKKLMEEQDTWTYTDENNQPKKSNLQFDVKIEYIVKDKTVPVILTKTFWKDSGKKHTGWQRLWLTPYAHSHRKGGGNIIAFRKDLVRFVPRNLKIGNEGFYKVSIRPSWGIQYPDVDFEIFVEEYYRGK</sequence>
<comment type="caution">
    <text evidence="2">The sequence shown here is derived from an EMBL/GenBank/DDBJ whole genome shotgun (WGS) entry which is preliminary data.</text>
</comment>
<evidence type="ECO:0000256" key="1">
    <source>
        <dbReference type="SAM" id="SignalP"/>
    </source>
</evidence>
<keyword evidence="1" id="KW-0732">Signal</keyword>
<feature type="signal peptide" evidence="1">
    <location>
        <begin position="1"/>
        <end position="23"/>
    </location>
</feature>
<accession>A0ABW8Q726</accession>